<gene>
    <name evidence="1" type="ORF">X943_001878</name>
</gene>
<evidence type="ECO:0008006" key="3">
    <source>
        <dbReference type="Google" id="ProtNLM"/>
    </source>
</evidence>
<reference evidence="1" key="1">
    <citation type="journal article" date="2014" name="Nucleic Acids Res.">
        <title>The evolutionary dynamics of variant antigen genes in Babesia reveal a history of genomic innovation underlying host-parasite interaction.</title>
        <authorList>
            <person name="Jackson A.P."/>
            <person name="Otto T.D."/>
            <person name="Darby A."/>
            <person name="Ramaprasad A."/>
            <person name="Xia D."/>
            <person name="Echaide I.E."/>
            <person name="Farber M."/>
            <person name="Gahlot S."/>
            <person name="Gamble J."/>
            <person name="Gupta D."/>
            <person name="Gupta Y."/>
            <person name="Jackson L."/>
            <person name="Malandrin L."/>
            <person name="Malas T.B."/>
            <person name="Moussa E."/>
            <person name="Nair M."/>
            <person name="Reid A.J."/>
            <person name="Sanders M."/>
            <person name="Sharma J."/>
            <person name="Tracey A."/>
            <person name="Quail M.A."/>
            <person name="Weir W."/>
            <person name="Wastling J.M."/>
            <person name="Hall N."/>
            <person name="Willadsen P."/>
            <person name="Lingelbach K."/>
            <person name="Shiels B."/>
            <person name="Tait A."/>
            <person name="Berriman M."/>
            <person name="Allred D.R."/>
            <person name="Pain A."/>
        </authorList>
    </citation>
    <scope>NUCLEOTIDE SEQUENCE</scope>
    <source>
        <strain evidence="1">1802A</strain>
    </source>
</reference>
<protein>
    <recommendedName>
        <fullName evidence="3">Nuclear transcription factor Y subunit</fullName>
    </recommendedName>
</protein>
<dbReference type="AlphaFoldDB" id="A0AAD9LER6"/>
<dbReference type="Proteomes" id="UP001195914">
    <property type="component" value="Unassembled WGS sequence"/>
</dbReference>
<reference evidence="1" key="2">
    <citation type="submission" date="2021-05" db="EMBL/GenBank/DDBJ databases">
        <authorList>
            <person name="Pain A."/>
        </authorList>
    </citation>
    <scope>NUCLEOTIDE SEQUENCE</scope>
    <source>
        <strain evidence="1">1802A</strain>
    </source>
</reference>
<dbReference type="EMBL" id="JAHBMH010000073">
    <property type="protein sequence ID" value="KAK1933022.1"/>
    <property type="molecule type" value="Genomic_DNA"/>
</dbReference>
<proteinExistence type="predicted"/>
<comment type="caution">
    <text evidence="1">The sequence shown here is derived from an EMBL/GenBank/DDBJ whole genome shotgun (WGS) entry which is preliminary data.</text>
</comment>
<name>A0AAD9LER6_BABDI</name>
<evidence type="ECO:0000313" key="1">
    <source>
        <dbReference type="EMBL" id="KAK1933022.1"/>
    </source>
</evidence>
<accession>A0AAD9LER6</accession>
<evidence type="ECO:0000313" key="2">
    <source>
        <dbReference type="Proteomes" id="UP001195914"/>
    </source>
</evidence>
<keyword evidence="2" id="KW-1185">Reference proteome</keyword>
<organism evidence="1 2">
    <name type="scientific">Babesia divergens</name>
    <dbReference type="NCBI Taxonomy" id="32595"/>
    <lineage>
        <taxon>Eukaryota</taxon>
        <taxon>Sar</taxon>
        <taxon>Alveolata</taxon>
        <taxon>Apicomplexa</taxon>
        <taxon>Aconoidasida</taxon>
        <taxon>Piroplasmida</taxon>
        <taxon>Babesiidae</taxon>
        <taxon>Babesia</taxon>
    </lineage>
</organism>
<sequence length="408" mass="44384">MDYSAFEALPDVARNCVIYVHPRQYERMCKRRAQRDRQLMRRGKSRMNYVPLAVREEYPRRKRSRFDFEVPNLLFPPIGIPMQGYYPYPRSHYAYASDYSYPSSKLACTTDAGVASFSDVATLITGPSERGSYPGSVISASTAHSRGSELSPNKERSPTLVAVANEGAITDSYIPGDVAASVDPSRENYAAKVEGSCKPDFYAPMGAFASKCSYGMPMNVGYASSASSSSTVATAGGYSTTKGVMPAHNLYSAPNKVALKAPLGGDIYLASNLCTDGYARACFPTEGFSADSCASDLYYKDGCASQLDPRGFYAPSTGSVMGYLPDYYNTATLGVQHQDLHMPFVSGFNVPVDMRCAYTQHMFGEMGTYPRHITTKGLVLNSNMVDAGSLKSPMYSEFMYPAGADTTT</sequence>